<proteinExistence type="predicted"/>
<reference evidence="1 2" key="1">
    <citation type="journal article" date="2015" name="Genome Biol. Evol.">
        <title>The Dynamics of Genetic Interactions between Vibrio metoecus and Vibrio cholerae, Two Close Relatives Co-Occurring in the Environment.</title>
        <authorList>
            <person name="Orata F.D."/>
            <person name="Kirchberger P.C."/>
            <person name="Meheust R."/>
            <person name="Barlow E.J."/>
            <person name="Tarr C.L."/>
            <person name="Boucher Y."/>
        </authorList>
    </citation>
    <scope>NUCLEOTIDE SEQUENCE [LARGE SCALE GENOMIC DNA]</scope>
    <source>
        <strain evidence="1 2">08-2459</strain>
    </source>
</reference>
<dbReference type="Proteomes" id="UP000053724">
    <property type="component" value="Unassembled WGS sequence"/>
</dbReference>
<gene>
    <name evidence="1" type="ORF">AAY55_09010</name>
</gene>
<dbReference type="PATRIC" id="fig|1481663.8.peg.5108"/>
<protein>
    <recommendedName>
        <fullName evidence="3">DUF2989 domain-containing protein</fullName>
    </recommendedName>
</protein>
<evidence type="ECO:0008006" key="3">
    <source>
        <dbReference type="Google" id="ProtNLM"/>
    </source>
</evidence>
<dbReference type="InterPro" id="IPR021372">
    <property type="entry name" value="DUF2989"/>
</dbReference>
<accession>A0A0Q0M1L0</accession>
<sequence length="273" mass="31346">MNLTKPLLILTSLTLLNGCFENRKNTEKLCVDNPNLRCEQLNLDDGQCRIPRTDLIWHRYELLKSPSDDKVIKEYQLVSAYRKCLELASQIQAIDQTKLKEKRFNALVNMGKEQERIVAELKQSHSPQVLYFLWSQIGDHSARRTFLQLEGKPELDTAEMQYALATFYADRDKAKTIQLLHKSLELGNGKPLNTEILKALASNYHALNDKEEAYLWAMVGKAFGVSCLPLKPKMKRLYRFSPEQFTELDKAAGTIIKAIRDGNYTQSLIPQLK</sequence>
<dbReference type="Pfam" id="PF11207">
    <property type="entry name" value="DUF2989"/>
    <property type="match status" value="1"/>
</dbReference>
<evidence type="ECO:0000313" key="2">
    <source>
        <dbReference type="Proteomes" id="UP000053724"/>
    </source>
</evidence>
<dbReference type="AlphaFoldDB" id="A0A0Q0M1L0"/>
<dbReference type="EMBL" id="LCUF01000009">
    <property type="protein sequence ID" value="KQA23613.1"/>
    <property type="molecule type" value="Genomic_DNA"/>
</dbReference>
<comment type="caution">
    <text evidence="1">The sequence shown here is derived from an EMBL/GenBank/DDBJ whole genome shotgun (WGS) entry which is preliminary data.</text>
</comment>
<organism evidence="1 2">
    <name type="scientific">Vibrio metoecus</name>
    <dbReference type="NCBI Taxonomy" id="1481663"/>
    <lineage>
        <taxon>Bacteria</taxon>
        <taxon>Pseudomonadati</taxon>
        <taxon>Pseudomonadota</taxon>
        <taxon>Gammaproteobacteria</taxon>
        <taxon>Vibrionales</taxon>
        <taxon>Vibrionaceae</taxon>
        <taxon>Vibrio</taxon>
    </lineage>
</organism>
<evidence type="ECO:0000313" key="1">
    <source>
        <dbReference type="EMBL" id="KQA23613.1"/>
    </source>
</evidence>
<name>A0A0Q0M1L0_VIBMT</name>